<evidence type="ECO:0008006" key="5">
    <source>
        <dbReference type="Google" id="ProtNLM"/>
    </source>
</evidence>
<feature type="region of interest" description="Disordered" evidence="2">
    <location>
        <begin position="420"/>
        <end position="455"/>
    </location>
</feature>
<accession>A0AAE0M713</accession>
<reference evidence="3" key="2">
    <citation type="submission" date="2023-06" db="EMBL/GenBank/DDBJ databases">
        <authorList>
            <consortium name="Lawrence Berkeley National Laboratory"/>
            <person name="Haridas S."/>
            <person name="Hensen N."/>
            <person name="Bonometti L."/>
            <person name="Westerberg I."/>
            <person name="Brannstrom I.O."/>
            <person name="Guillou S."/>
            <person name="Cros-Aarteil S."/>
            <person name="Calhoun S."/>
            <person name="Kuo A."/>
            <person name="Mondo S."/>
            <person name="Pangilinan J."/>
            <person name="Riley R."/>
            <person name="Labutti K."/>
            <person name="Andreopoulos B."/>
            <person name="Lipzen A."/>
            <person name="Chen C."/>
            <person name="Yanf M."/>
            <person name="Daum C."/>
            <person name="Ng V."/>
            <person name="Clum A."/>
            <person name="Steindorff A."/>
            <person name="Ohm R."/>
            <person name="Martin F."/>
            <person name="Silar P."/>
            <person name="Natvig D."/>
            <person name="Lalanne C."/>
            <person name="Gautier V."/>
            <person name="Ament-Velasquez S.L."/>
            <person name="Kruys A."/>
            <person name="Hutchinson M.I."/>
            <person name="Powell A.J."/>
            <person name="Barry K."/>
            <person name="Miller A.N."/>
            <person name="Grigoriev I.V."/>
            <person name="Debuchy R."/>
            <person name="Gladieux P."/>
            <person name="Thoren M.H."/>
            <person name="Johannesson H."/>
        </authorList>
    </citation>
    <scope>NUCLEOTIDE SEQUENCE</scope>
    <source>
        <strain evidence="3">CBS 118394</strain>
    </source>
</reference>
<evidence type="ECO:0000256" key="2">
    <source>
        <dbReference type="SAM" id="MobiDB-lite"/>
    </source>
</evidence>
<keyword evidence="4" id="KW-1185">Reference proteome</keyword>
<protein>
    <recommendedName>
        <fullName evidence="5">Fungal N-terminal domain-containing protein</fullName>
    </recommendedName>
</protein>
<dbReference type="InterPro" id="IPR011990">
    <property type="entry name" value="TPR-like_helical_dom_sf"/>
</dbReference>
<organism evidence="3 4">
    <name type="scientific">Apodospora peruviana</name>
    <dbReference type="NCBI Taxonomy" id="516989"/>
    <lineage>
        <taxon>Eukaryota</taxon>
        <taxon>Fungi</taxon>
        <taxon>Dikarya</taxon>
        <taxon>Ascomycota</taxon>
        <taxon>Pezizomycotina</taxon>
        <taxon>Sordariomycetes</taxon>
        <taxon>Sordariomycetidae</taxon>
        <taxon>Sordariales</taxon>
        <taxon>Lasiosphaeriaceae</taxon>
        <taxon>Apodospora</taxon>
    </lineage>
</organism>
<dbReference type="SUPFAM" id="SSF48452">
    <property type="entry name" value="TPR-like"/>
    <property type="match status" value="1"/>
</dbReference>
<comment type="caution">
    <text evidence="3">The sequence shown here is derived from an EMBL/GenBank/DDBJ whole genome shotgun (WGS) entry which is preliminary data.</text>
</comment>
<sequence>MAIGAILHEFVDGVSNINDHLADLKRELDGLSRVLSAIESCERGPLAGLTERKIDGLDSLVTSLSVSMADCRETLEKLEAQFTELTNKKGFLGWAGRPGRQIRLNLQAKNNTMFRQLIHSHTQDMHLAMGFINLCLQYRGNASVDKVLQALHDLESKIGSLAIKGPQQGSKNRVKLQATAQDFYSNMSDIVEGSVAGDRDYNPSLDGFPLGDRGKQKIQDWIPPPPSVAPERHSLDSDDELDVELAKKFEELALSSFKSGDYGKAVEFFFKILPADQEYIYSDASFMLAFCQASLGKWDLIGPVLSATLERPALQPTNPLFGHLLHGMALHQIMLGQNDDAFIYCRKAMKAKAKLPAGRTNESYAKSLQLLAFLYEQKGDSASREACRELLPADMMLEDHRDFRSRSDYMKWAADFEKRDTPPFPVEQPMPTPAKSPGDVPDSMPISSPRPPSLGLSPPKEVITIILGIDEPCGFYIGFASSIMMPDVDRKTGIHSGPQPFNNWPATYKDNTDGYYLKGSIKYNPHGKVMALGDSAEPDMAKDDGNANGVIDLRDWNEKLLGKVVWPGKTFEAVLADFYLPILTTIRRFLIKKNKIDRNKYIIQWEVVLAMRSWDDSNELRSILAELFSDMKLNLFSSLPAPRVCFIDEETAKMIGKYYSLGKQNLLRSGEITEDQRHVWVSLDGVKSCLIKRDWPLQLELVGSTQKLPMKLVPNKMAPLEWVGTAFDSLAASEARRAAVLFQPQRLDERNLRNLKDRYLGRLAQDHKILLDEQGNSSDRTYELNYFGRTHKVTFTAAEIDNCLEPVLDQVVEELYRLVMGSFDAAPTHIFMEPLRNSMRPWLFPETVRLLSQQSELSYTKILTPHTSPEDTSCGAVFWRTSQLEAGEY</sequence>
<gene>
    <name evidence="3" type="ORF">B0H66DRAFT_618706</name>
</gene>
<evidence type="ECO:0000313" key="3">
    <source>
        <dbReference type="EMBL" id="KAK3321677.1"/>
    </source>
</evidence>
<feature type="compositionally biased region" description="Pro residues" evidence="2">
    <location>
        <begin position="422"/>
        <end position="434"/>
    </location>
</feature>
<evidence type="ECO:0000313" key="4">
    <source>
        <dbReference type="Proteomes" id="UP001283341"/>
    </source>
</evidence>
<name>A0AAE0M713_9PEZI</name>
<reference evidence="3" key="1">
    <citation type="journal article" date="2023" name="Mol. Phylogenet. Evol.">
        <title>Genome-scale phylogeny and comparative genomics of the fungal order Sordariales.</title>
        <authorList>
            <person name="Hensen N."/>
            <person name="Bonometti L."/>
            <person name="Westerberg I."/>
            <person name="Brannstrom I.O."/>
            <person name="Guillou S."/>
            <person name="Cros-Aarteil S."/>
            <person name="Calhoun S."/>
            <person name="Haridas S."/>
            <person name="Kuo A."/>
            <person name="Mondo S."/>
            <person name="Pangilinan J."/>
            <person name="Riley R."/>
            <person name="LaButti K."/>
            <person name="Andreopoulos B."/>
            <person name="Lipzen A."/>
            <person name="Chen C."/>
            <person name="Yan M."/>
            <person name="Daum C."/>
            <person name="Ng V."/>
            <person name="Clum A."/>
            <person name="Steindorff A."/>
            <person name="Ohm R.A."/>
            <person name="Martin F."/>
            <person name="Silar P."/>
            <person name="Natvig D.O."/>
            <person name="Lalanne C."/>
            <person name="Gautier V."/>
            <person name="Ament-Velasquez S.L."/>
            <person name="Kruys A."/>
            <person name="Hutchinson M.I."/>
            <person name="Powell A.J."/>
            <person name="Barry K."/>
            <person name="Miller A.N."/>
            <person name="Grigoriev I.V."/>
            <person name="Debuchy R."/>
            <person name="Gladieux P."/>
            <person name="Hiltunen Thoren M."/>
            <person name="Johannesson H."/>
        </authorList>
    </citation>
    <scope>NUCLEOTIDE SEQUENCE</scope>
    <source>
        <strain evidence="3">CBS 118394</strain>
    </source>
</reference>
<keyword evidence="1" id="KW-0175">Coiled coil</keyword>
<dbReference type="Gene3D" id="1.25.40.10">
    <property type="entry name" value="Tetratricopeptide repeat domain"/>
    <property type="match status" value="1"/>
</dbReference>
<proteinExistence type="predicted"/>
<evidence type="ECO:0000256" key="1">
    <source>
        <dbReference type="SAM" id="Coils"/>
    </source>
</evidence>
<dbReference type="Proteomes" id="UP001283341">
    <property type="component" value="Unassembled WGS sequence"/>
</dbReference>
<feature type="coiled-coil region" evidence="1">
    <location>
        <begin position="61"/>
        <end position="88"/>
    </location>
</feature>
<dbReference type="EMBL" id="JAUEDM010000003">
    <property type="protein sequence ID" value="KAK3321677.1"/>
    <property type="molecule type" value="Genomic_DNA"/>
</dbReference>
<dbReference type="AlphaFoldDB" id="A0AAE0M713"/>